<dbReference type="AlphaFoldDB" id="A0AAV1Y749"/>
<dbReference type="EMBL" id="CAXHTB010000022">
    <property type="protein sequence ID" value="CAL0329801.1"/>
    <property type="molecule type" value="Genomic_DNA"/>
</dbReference>
<accession>A0AAV1Y749</accession>
<gene>
    <name evidence="1" type="ORF">LLUT_LOCUS30861</name>
</gene>
<protein>
    <submittedName>
        <fullName evidence="1">Uncharacterized protein</fullName>
    </submittedName>
</protein>
<reference evidence="1 2" key="1">
    <citation type="submission" date="2024-03" db="EMBL/GenBank/DDBJ databases">
        <authorList>
            <person name="Martinez-Hernandez J."/>
        </authorList>
    </citation>
    <scope>NUCLEOTIDE SEQUENCE [LARGE SCALE GENOMIC DNA]</scope>
</reference>
<evidence type="ECO:0000313" key="2">
    <source>
        <dbReference type="Proteomes" id="UP001497480"/>
    </source>
</evidence>
<name>A0AAV1Y749_LUPLU</name>
<sequence>MCVNNNSFILVPTFRWAFPLVFLSQSELQRFKHNGNSNQPLNNFLFTGDWGRKGTYNQSLVAKQQSKEPFIFVIAFVNIIIEEQLKHN</sequence>
<comment type="caution">
    <text evidence="1">The sequence shown here is derived from an EMBL/GenBank/DDBJ whole genome shotgun (WGS) entry which is preliminary data.</text>
</comment>
<evidence type="ECO:0000313" key="1">
    <source>
        <dbReference type="EMBL" id="CAL0329801.1"/>
    </source>
</evidence>
<keyword evidence="2" id="KW-1185">Reference proteome</keyword>
<organism evidence="1 2">
    <name type="scientific">Lupinus luteus</name>
    <name type="common">European yellow lupine</name>
    <dbReference type="NCBI Taxonomy" id="3873"/>
    <lineage>
        <taxon>Eukaryota</taxon>
        <taxon>Viridiplantae</taxon>
        <taxon>Streptophyta</taxon>
        <taxon>Embryophyta</taxon>
        <taxon>Tracheophyta</taxon>
        <taxon>Spermatophyta</taxon>
        <taxon>Magnoliopsida</taxon>
        <taxon>eudicotyledons</taxon>
        <taxon>Gunneridae</taxon>
        <taxon>Pentapetalae</taxon>
        <taxon>rosids</taxon>
        <taxon>fabids</taxon>
        <taxon>Fabales</taxon>
        <taxon>Fabaceae</taxon>
        <taxon>Papilionoideae</taxon>
        <taxon>50 kb inversion clade</taxon>
        <taxon>genistoids sensu lato</taxon>
        <taxon>core genistoids</taxon>
        <taxon>Genisteae</taxon>
        <taxon>Lupinus</taxon>
    </lineage>
</organism>
<proteinExistence type="predicted"/>
<dbReference type="Proteomes" id="UP001497480">
    <property type="component" value="Unassembled WGS sequence"/>
</dbReference>